<sequence length="344" mass="40016">MLLDKERSMSTIEKTLLTAKFIDGFWDRWIVHGVKREDIIFVRSSLSSKEDWMKRWGTLADLLMQKAEALPSVEAEIVFRTAGLYYHLMQWLIPERNDEKKKWLNQSLKAVRIADDLSHVETHYVQLDVDQKKCFGRVCIPSAPKGIIIIINPLDSTKEELFTYEMDFLEKRFVTISFDGPGQGETYVFSSLKGTKKRWEKFVNLLIEFASSNFSLPIYVFGTSSGASWAVYSSCHPKVVKAVAVSPAFLSEEISLPDYFTERVRFVSEQEDKWLPCFEKLAFRNPVLLIHGRQDVMVSSEDIYNLYQHLPNGKKLLEFDDEGHCCNYKLPEIRQYAMTWFQEK</sequence>
<accession>A0A7W0BYQ7</accession>
<evidence type="ECO:0000313" key="2">
    <source>
        <dbReference type="Proteomes" id="UP000523087"/>
    </source>
</evidence>
<evidence type="ECO:0000313" key="1">
    <source>
        <dbReference type="EMBL" id="MBA2875228.1"/>
    </source>
</evidence>
<keyword evidence="2" id="KW-1185">Reference proteome</keyword>
<name>A0A7W0BYQ7_9BACL</name>
<dbReference type="EMBL" id="JACDUT010000005">
    <property type="protein sequence ID" value="MBA2875228.1"/>
    <property type="molecule type" value="Genomic_DNA"/>
</dbReference>
<dbReference type="RefSeq" id="WP_181556056.1">
    <property type="nucleotide sequence ID" value="NZ_JACDUT010000005.1"/>
</dbReference>
<proteinExistence type="predicted"/>
<keyword evidence="1" id="KW-0378">Hydrolase</keyword>
<dbReference type="SUPFAM" id="SSF53474">
    <property type="entry name" value="alpha/beta-Hydrolases"/>
    <property type="match status" value="1"/>
</dbReference>
<protein>
    <submittedName>
        <fullName evidence="1">Alpha-beta hydrolase superfamily lysophospholipase</fullName>
    </submittedName>
</protein>
<dbReference type="Gene3D" id="3.40.50.1820">
    <property type="entry name" value="alpha/beta hydrolase"/>
    <property type="match status" value="1"/>
</dbReference>
<reference evidence="1 2" key="1">
    <citation type="submission" date="2020-07" db="EMBL/GenBank/DDBJ databases">
        <title>Genomic Encyclopedia of Type Strains, Phase IV (KMG-IV): sequencing the most valuable type-strain genomes for metagenomic binning, comparative biology and taxonomic classification.</title>
        <authorList>
            <person name="Goeker M."/>
        </authorList>
    </citation>
    <scope>NUCLEOTIDE SEQUENCE [LARGE SCALE GENOMIC DNA]</scope>
    <source>
        <strain evidence="1 2">DSM 15730</strain>
    </source>
</reference>
<dbReference type="GO" id="GO:0016787">
    <property type="term" value="F:hydrolase activity"/>
    <property type="evidence" value="ECO:0007669"/>
    <property type="project" value="UniProtKB-KW"/>
</dbReference>
<organism evidence="1 2">
    <name type="scientific">Thermaerobacillus caldiproteolyticus</name>
    <dbReference type="NCBI Taxonomy" id="247480"/>
    <lineage>
        <taxon>Bacteria</taxon>
        <taxon>Bacillati</taxon>
        <taxon>Bacillota</taxon>
        <taxon>Bacilli</taxon>
        <taxon>Bacillales</taxon>
        <taxon>Anoxybacillaceae</taxon>
        <taxon>Thermaerobacillus</taxon>
    </lineage>
</organism>
<dbReference type="AlphaFoldDB" id="A0A7W0BYQ7"/>
<dbReference type="InterPro" id="IPR029058">
    <property type="entry name" value="AB_hydrolase_fold"/>
</dbReference>
<dbReference type="Proteomes" id="UP000523087">
    <property type="component" value="Unassembled WGS sequence"/>
</dbReference>
<comment type="caution">
    <text evidence="1">The sequence shown here is derived from an EMBL/GenBank/DDBJ whole genome shotgun (WGS) entry which is preliminary data.</text>
</comment>
<gene>
    <name evidence="1" type="ORF">HNR31_002001</name>
</gene>